<dbReference type="RefSeq" id="WP_343773607.1">
    <property type="nucleotide sequence ID" value="NZ_BAAADV010000003.1"/>
</dbReference>
<evidence type="ECO:0008006" key="4">
    <source>
        <dbReference type="Google" id="ProtNLM"/>
    </source>
</evidence>
<keyword evidence="1" id="KW-0812">Transmembrane</keyword>
<gene>
    <name evidence="2" type="ORF">GCM10009020_17440</name>
</gene>
<protein>
    <recommendedName>
        <fullName evidence="4">Zincin peptidase</fullName>
    </recommendedName>
</protein>
<organism evidence="2 3">
    <name type="scientific">Natronoarchaeum mannanilyticum</name>
    <dbReference type="NCBI Taxonomy" id="926360"/>
    <lineage>
        <taxon>Archaea</taxon>
        <taxon>Methanobacteriati</taxon>
        <taxon>Methanobacteriota</taxon>
        <taxon>Stenosarchaea group</taxon>
        <taxon>Halobacteria</taxon>
        <taxon>Halobacteriales</taxon>
        <taxon>Natronoarchaeaceae</taxon>
    </lineage>
</organism>
<evidence type="ECO:0000256" key="1">
    <source>
        <dbReference type="SAM" id="Phobius"/>
    </source>
</evidence>
<dbReference type="Proteomes" id="UP001500420">
    <property type="component" value="Unassembled WGS sequence"/>
</dbReference>
<keyword evidence="3" id="KW-1185">Reference proteome</keyword>
<dbReference type="EMBL" id="BAAADV010000003">
    <property type="protein sequence ID" value="GAA0671491.1"/>
    <property type="molecule type" value="Genomic_DNA"/>
</dbReference>
<evidence type="ECO:0000313" key="2">
    <source>
        <dbReference type="EMBL" id="GAA0671491.1"/>
    </source>
</evidence>
<evidence type="ECO:0000313" key="3">
    <source>
        <dbReference type="Proteomes" id="UP001500420"/>
    </source>
</evidence>
<keyword evidence="1" id="KW-0472">Membrane</keyword>
<dbReference type="AlphaFoldDB" id="A0AAV3TA85"/>
<name>A0AAV3TA85_9EURY</name>
<sequence>MDPLQLAATPLRLLAVGAVLLCTLGLGTVAHEYAHALALRAIGVDYEIRWLGDRGSAGLLRAGLLGTWASVRPRTVPADAPAWGVRLAALMPLTLLAPFALVVFGVLPDPLATGDPRVVAAAVAWAACALPSPQDFSVVWYAETAIERAVADD</sequence>
<keyword evidence="1" id="KW-1133">Transmembrane helix</keyword>
<accession>A0AAV3TA85</accession>
<reference evidence="2 3" key="1">
    <citation type="journal article" date="2019" name="Int. J. Syst. Evol. Microbiol.">
        <title>The Global Catalogue of Microorganisms (GCM) 10K type strain sequencing project: providing services to taxonomists for standard genome sequencing and annotation.</title>
        <authorList>
            <consortium name="The Broad Institute Genomics Platform"/>
            <consortium name="The Broad Institute Genome Sequencing Center for Infectious Disease"/>
            <person name="Wu L."/>
            <person name="Ma J."/>
        </authorList>
    </citation>
    <scope>NUCLEOTIDE SEQUENCE [LARGE SCALE GENOMIC DNA]</scope>
    <source>
        <strain evidence="2 3">JCM 16328</strain>
    </source>
</reference>
<comment type="caution">
    <text evidence="2">The sequence shown here is derived from an EMBL/GenBank/DDBJ whole genome shotgun (WGS) entry which is preliminary data.</text>
</comment>
<proteinExistence type="predicted"/>
<feature type="transmembrane region" description="Helical" evidence="1">
    <location>
        <begin position="83"/>
        <end position="107"/>
    </location>
</feature>